<evidence type="ECO:0000313" key="1">
    <source>
        <dbReference type="EMBL" id="MBA0571264.1"/>
    </source>
</evidence>
<comment type="caution">
    <text evidence="1">The sequence shown here is derived from an EMBL/GenBank/DDBJ whole genome shotgun (WGS) entry which is preliminary data.</text>
</comment>
<name>A0A7J8N320_9ROSI</name>
<dbReference type="Proteomes" id="UP000593572">
    <property type="component" value="Unassembled WGS sequence"/>
</dbReference>
<keyword evidence="2" id="KW-1185">Reference proteome</keyword>
<accession>A0A7J8N320</accession>
<proteinExistence type="predicted"/>
<sequence>MVTGFELRPVTLVDAKGRRVLYAKASIISDPAHSCPSCSNDMNDPATFVIPLQVSSQLHLVQKRVATRKGSGVNQGIAYSPRLCQLMYCLNDFIF</sequence>
<organism evidence="1 2">
    <name type="scientific">Gossypium lobatum</name>
    <dbReference type="NCBI Taxonomy" id="34289"/>
    <lineage>
        <taxon>Eukaryota</taxon>
        <taxon>Viridiplantae</taxon>
        <taxon>Streptophyta</taxon>
        <taxon>Embryophyta</taxon>
        <taxon>Tracheophyta</taxon>
        <taxon>Spermatophyta</taxon>
        <taxon>Magnoliopsida</taxon>
        <taxon>eudicotyledons</taxon>
        <taxon>Gunneridae</taxon>
        <taxon>Pentapetalae</taxon>
        <taxon>rosids</taxon>
        <taxon>malvids</taxon>
        <taxon>Malvales</taxon>
        <taxon>Malvaceae</taxon>
        <taxon>Malvoideae</taxon>
        <taxon>Gossypium</taxon>
    </lineage>
</organism>
<reference evidence="1 2" key="1">
    <citation type="journal article" date="2019" name="Genome Biol. Evol.">
        <title>Insights into the evolution of the New World diploid cottons (Gossypium, subgenus Houzingenia) based on genome sequencing.</title>
        <authorList>
            <person name="Grover C.E."/>
            <person name="Arick M.A. 2nd"/>
            <person name="Thrash A."/>
            <person name="Conover J.L."/>
            <person name="Sanders W.S."/>
            <person name="Peterson D.G."/>
            <person name="Frelichowski J.E."/>
            <person name="Scheffler J.A."/>
            <person name="Scheffler B.E."/>
            <person name="Wendel J.F."/>
        </authorList>
    </citation>
    <scope>NUCLEOTIDE SEQUENCE [LARGE SCALE GENOMIC DNA]</scope>
    <source>
        <strain evidence="1">157</strain>
        <tissue evidence="1">Leaf</tissue>
    </source>
</reference>
<gene>
    <name evidence="1" type="ORF">Golob_004848</name>
</gene>
<protein>
    <submittedName>
        <fullName evidence="1">Uncharacterized protein</fullName>
    </submittedName>
</protein>
<dbReference type="EMBL" id="JABEZX010000011">
    <property type="protein sequence ID" value="MBA0571264.1"/>
    <property type="molecule type" value="Genomic_DNA"/>
</dbReference>
<dbReference type="AlphaFoldDB" id="A0A7J8N320"/>
<evidence type="ECO:0000313" key="2">
    <source>
        <dbReference type="Proteomes" id="UP000593572"/>
    </source>
</evidence>